<organism evidence="2 3">
    <name type="scientific">Actinoplanes auranticolor</name>
    <dbReference type="NCBI Taxonomy" id="47988"/>
    <lineage>
        <taxon>Bacteria</taxon>
        <taxon>Bacillati</taxon>
        <taxon>Actinomycetota</taxon>
        <taxon>Actinomycetes</taxon>
        <taxon>Micromonosporales</taxon>
        <taxon>Micromonosporaceae</taxon>
        <taxon>Actinoplanes</taxon>
    </lineage>
</organism>
<evidence type="ECO:0000313" key="2">
    <source>
        <dbReference type="EMBL" id="GIM71799.1"/>
    </source>
</evidence>
<name>A0A919VMK6_9ACTN</name>
<keyword evidence="3" id="KW-1185">Reference proteome</keyword>
<reference evidence="2" key="1">
    <citation type="submission" date="2021-03" db="EMBL/GenBank/DDBJ databases">
        <title>Whole genome shotgun sequence of Actinoplanes auranticolor NBRC 12245.</title>
        <authorList>
            <person name="Komaki H."/>
            <person name="Tamura T."/>
        </authorList>
    </citation>
    <scope>NUCLEOTIDE SEQUENCE</scope>
    <source>
        <strain evidence="2">NBRC 12245</strain>
    </source>
</reference>
<dbReference type="EMBL" id="BOQL01000038">
    <property type="protein sequence ID" value="GIM71799.1"/>
    <property type="molecule type" value="Genomic_DNA"/>
</dbReference>
<feature type="signal peptide" evidence="1">
    <location>
        <begin position="1"/>
        <end position="28"/>
    </location>
</feature>
<dbReference type="RefSeq" id="WP_212990758.1">
    <property type="nucleotide sequence ID" value="NZ_BAABEA010000025.1"/>
</dbReference>
<gene>
    <name evidence="2" type="ORF">Aau02nite_47770</name>
</gene>
<dbReference type="Proteomes" id="UP000681340">
    <property type="component" value="Unassembled WGS sequence"/>
</dbReference>
<proteinExistence type="predicted"/>
<sequence length="317" mass="32265">MPGKRIRWLTRAAIVAVLLAAAGTLTSAAPASNHRAGRAAPAGPLTAARAAPPTPPACSAFQVPGQIQQLGCAYVVGYSNVTKLDGAALLGSPDPALASVVITANRSFCVPSTIPIGLCVIRGGVRHTVTDYQFMLEPNGITPGLSEGEFPPATATFLTFGFVPVSATMHLSLLAPITGSAETTQANGQHTLVSTTLSGRISIRLTDVKVNGVPLAAGADCHTTEPETDNFTLVGSGDNSTIPPTGYTVARGGPLTGTTTILAFTGCRGADGEDLNPLFTAPLSGPNNYVKMIQGNLCSPETAGANGCPPEIPAPQR</sequence>
<feature type="chain" id="PRO_5037172865" description="Secreted protein" evidence="1">
    <location>
        <begin position="29"/>
        <end position="317"/>
    </location>
</feature>
<protein>
    <recommendedName>
        <fullName evidence="4">Secreted protein</fullName>
    </recommendedName>
</protein>
<evidence type="ECO:0000313" key="3">
    <source>
        <dbReference type="Proteomes" id="UP000681340"/>
    </source>
</evidence>
<evidence type="ECO:0008006" key="4">
    <source>
        <dbReference type="Google" id="ProtNLM"/>
    </source>
</evidence>
<dbReference type="AlphaFoldDB" id="A0A919VMK6"/>
<keyword evidence="1" id="KW-0732">Signal</keyword>
<accession>A0A919VMK6</accession>
<evidence type="ECO:0000256" key="1">
    <source>
        <dbReference type="SAM" id="SignalP"/>
    </source>
</evidence>
<comment type="caution">
    <text evidence="2">The sequence shown here is derived from an EMBL/GenBank/DDBJ whole genome shotgun (WGS) entry which is preliminary data.</text>
</comment>